<dbReference type="InterPro" id="IPR036397">
    <property type="entry name" value="RNaseH_sf"/>
</dbReference>
<gene>
    <name evidence="2" type="ORF">Slati_3200900</name>
</gene>
<protein>
    <recommendedName>
        <fullName evidence="1">RNase H type-1 domain-containing protein</fullName>
    </recommendedName>
</protein>
<organism evidence="2">
    <name type="scientific">Sesamum latifolium</name>
    <dbReference type="NCBI Taxonomy" id="2727402"/>
    <lineage>
        <taxon>Eukaryota</taxon>
        <taxon>Viridiplantae</taxon>
        <taxon>Streptophyta</taxon>
        <taxon>Embryophyta</taxon>
        <taxon>Tracheophyta</taxon>
        <taxon>Spermatophyta</taxon>
        <taxon>Magnoliopsida</taxon>
        <taxon>eudicotyledons</taxon>
        <taxon>Gunneridae</taxon>
        <taxon>Pentapetalae</taxon>
        <taxon>asterids</taxon>
        <taxon>lamiids</taxon>
        <taxon>Lamiales</taxon>
        <taxon>Pedaliaceae</taxon>
        <taxon>Sesamum</taxon>
    </lineage>
</organism>
<proteinExistence type="predicted"/>
<name>A0AAW2UWD7_9LAMI</name>
<dbReference type="CDD" id="cd06222">
    <property type="entry name" value="RNase_H_like"/>
    <property type="match status" value="1"/>
</dbReference>
<dbReference type="GO" id="GO:0004523">
    <property type="term" value="F:RNA-DNA hybrid ribonuclease activity"/>
    <property type="evidence" value="ECO:0007669"/>
    <property type="project" value="InterPro"/>
</dbReference>
<dbReference type="Pfam" id="PF13456">
    <property type="entry name" value="RVT_3"/>
    <property type="match status" value="1"/>
</dbReference>
<dbReference type="EMBL" id="JACGWN010000011">
    <property type="protein sequence ID" value="KAL0421780.1"/>
    <property type="molecule type" value="Genomic_DNA"/>
</dbReference>
<feature type="domain" description="RNase H type-1" evidence="1">
    <location>
        <begin position="106"/>
        <end position="228"/>
    </location>
</feature>
<evidence type="ECO:0000313" key="2">
    <source>
        <dbReference type="EMBL" id="KAL0421780.1"/>
    </source>
</evidence>
<dbReference type="InterPro" id="IPR002156">
    <property type="entry name" value="RNaseH_domain"/>
</dbReference>
<comment type="caution">
    <text evidence="2">The sequence shown here is derived from an EMBL/GenBank/DDBJ whole genome shotgun (WGS) entry which is preliminary data.</text>
</comment>
<reference evidence="2" key="2">
    <citation type="journal article" date="2024" name="Plant">
        <title>Genomic evolution and insights into agronomic trait innovations of Sesamum species.</title>
        <authorList>
            <person name="Miao H."/>
            <person name="Wang L."/>
            <person name="Qu L."/>
            <person name="Liu H."/>
            <person name="Sun Y."/>
            <person name="Le M."/>
            <person name="Wang Q."/>
            <person name="Wei S."/>
            <person name="Zheng Y."/>
            <person name="Lin W."/>
            <person name="Duan Y."/>
            <person name="Cao H."/>
            <person name="Xiong S."/>
            <person name="Wang X."/>
            <person name="Wei L."/>
            <person name="Li C."/>
            <person name="Ma Q."/>
            <person name="Ju M."/>
            <person name="Zhao R."/>
            <person name="Li G."/>
            <person name="Mu C."/>
            <person name="Tian Q."/>
            <person name="Mei H."/>
            <person name="Zhang T."/>
            <person name="Gao T."/>
            <person name="Zhang H."/>
        </authorList>
    </citation>
    <scope>NUCLEOTIDE SEQUENCE</scope>
    <source>
        <strain evidence="2">KEN1</strain>
    </source>
</reference>
<dbReference type="GO" id="GO:0003676">
    <property type="term" value="F:nucleic acid binding"/>
    <property type="evidence" value="ECO:0007669"/>
    <property type="project" value="InterPro"/>
</dbReference>
<evidence type="ECO:0000259" key="1">
    <source>
        <dbReference type="Pfam" id="PF13456"/>
    </source>
</evidence>
<dbReference type="PANTHER" id="PTHR47074">
    <property type="entry name" value="BNAC02G40300D PROTEIN"/>
    <property type="match status" value="1"/>
</dbReference>
<dbReference type="InterPro" id="IPR044730">
    <property type="entry name" value="RNase_H-like_dom_plant"/>
</dbReference>
<dbReference type="SUPFAM" id="SSF53098">
    <property type="entry name" value="Ribonuclease H-like"/>
    <property type="match status" value="1"/>
</dbReference>
<sequence length="252" mass="28389">MVWCLSTLRWRIISDWGTSARDWVFHVGKELEKREFDYFLVIWWSLWWSRNKRWTDNVVISPANTVEFAADYLRAFSGVLDPHPCLNTAPAAQTWVAPSGNIIKINSDAAIFHSNEAVGIGAVAQDSTGKCIAWKAFRIHRNLSPEVAEAWAARIAITLGKQQGWSHIILETDCATRHAKLMSTEQLPSTTAPVIHEILELTKSFLSCSFSLVRRTVNVIAHNLARHATGSEEDSFVIPDHVWDIALAEMPQ</sequence>
<dbReference type="AlphaFoldDB" id="A0AAW2UWD7"/>
<dbReference type="PANTHER" id="PTHR47074:SF11">
    <property type="entry name" value="REVERSE TRANSCRIPTASE-LIKE PROTEIN"/>
    <property type="match status" value="1"/>
</dbReference>
<reference evidence="2" key="1">
    <citation type="submission" date="2020-06" db="EMBL/GenBank/DDBJ databases">
        <authorList>
            <person name="Li T."/>
            <person name="Hu X."/>
            <person name="Zhang T."/>
            <person name="Song X."/>
            <person name="Zhang H."/>
            <person name="Dai N."/>
            <person name="Sheng W."/>
            <person name="Hou X."/>
            <person name="Wei L."/>
        </authorList>
    </citation>
    <scope>NUCLEOTIDE SEQUENCE</scope>
    <source>
        <strain evidence="2">KEN1</strain>
        <tissue evidence="2">Leaf</tissue>
    </source>
</reference>
<dbReference type="InterPro" id="IPR012337">
    <property type="entry name" value="RNaseH-like_sf"/>
</dbReference>
<accession>A0AAW2UWD7</accession>
<dbReference type="Gene3D" id="3.30.420.10">
    <property type="entry name" value="Ribonuclease H-like superfamily/Ribonuclease H"/>
    <property type="match status" value="1"/>
</dbReference>
<dbReference type="InterPro" id="IPR052929">
    <property type="entry name" value="RNase_H-like_EbsB-rel"/>
</dbReference>